<reference evidence="3" key="1">
    <citation type="submission" date="2016-06" db="UniProtKB">
        <authorList>
            <consortium name="WormBaseParasite"/>
        </authorList>
    </citation>
    <scope>IDENTIFICATION</scope>
</reference>
<evidence type="ECO:0000313" key="2">
    <source>
        <dbReference type="Proteomes" id="UP000271098"/>
    </source>
</evidence>
<dbReference type="Proteomes" id="UP000271098">
    <property type="component" value="Unassembled WGS sequence"/>
</dbReference>
<accession>A0A183ECS2</accession>
<keyword evidence="2" id="KW-1185">Reference proteome</keyword>
<organism evidence="3">
    <name type="scientific">Gongylonema pulchrum</name>
    <dbReference type="NCBI Taxonomy" id="637853"/>
    <lineage>
        <taxon>Eukaryota</taxon>
        <taxon>Metazoa</taxon>
        <taxon>Ecdysozoa</taxon>
        <taxon>Nematoda</taxon>
        <taxon>Chromadorea</taxon>
        <taxon>Rhabditida</taxon>
        <taxon>Spirurina</taxon>
        <taxon>Spiruromorpha</taxon>
        <taxon>Spiruroidea</taxon>
        <taxon>Gongylonematidae</taxon>
        <taxon>Gongylonema</taxon>
    </lineage>
</organism>
<dbReference type="PANTHER" id="PTHR38613">
    <property type="entry name" value="PROTEIN CBG03211-RELATED"/>
    <property type="match status" value="1"/>
</dbReference>
<sequence>MTFNFQDDIRRTPPALPPASLKNRINPFYSRSSLSNYRFPPAVYALYPSLLPKDNASLYCSQASLQFQSTCVQGKKLRYDLKNFCQEYADTCAVPNNNNYPDGSDGRPYGHGQKQTGGAVGVGSSYALGLGPVPGFEVVSSQGVDVGPVPGLDEIGGLVVNRGAELGILGERIGPGPARTIDGLERGFPSLDPLSPTNHVASAEFQKSILRSLGLGNLPGLGRLFGGRSSGKPKGPRIRGYEPGYGAVNKKALIATGKTDTDSVALPAIVGELELNKGVGLGIG</sequence>
<dbReference type="PANTHER" id="PTHR38613:SF3">
    <property type="entry name" value="C6 DOMAIN-CONTAINING PROTEIN"/>
    <property type="match status" value="1"/>
</dbReference>
<evidence type="ECO:0000313" key="3">
    <source>
        <dbReference type="WBParaSite" id="GPUH_0001878801-mRNA-1"/>
    </source>
</evidence>
<proteinExistence type="predicted"/>
<reference evidence="1 2" key="2">
    <citation type="submission" date="2018-11" db="EMBL/GenBank/DDBJ databases">
        <authorList>
            <consortium name="Pathogen Informatics"/>
        </authorList>
    </citation>
    <scope>NUCLEOTIDE SEQUENCE [LARGE SCALE GENOMIC DNA]</scope>
</reference>
<evidence type="ECO:0000313" key="1">
    <source>
        <dbReference type="EMBL" id="VDN32413.1"/>
    </source>
</evidence>
<dbReference type="AlphaFoldDB" id="A0A183ECS2"/>
<dbReference type="OrthoDB" id="5868565at2759"/>
<dbReference type="WBParaSite" id="GPUH_0001878801-mRNA-1">
    <property type="protein sequence ID" value="GPUH_0001878801-mRNA-1"/>
    <property type="gene ID" value="GPUH_0001878801"/>
</dbReference>
<gene>
    <name evidence="1" type="ORF">GPUH_LOCUS18763</name>
</gene>
<name>A0A183ECS2_9BILA</name>
<dbReference type="EMBL" id="UYRT01087309">
    <property type="protein sequence ID" value="VDN32413.1"/>
    <property type="molecule type" value="Genomic_DNA"/>
</dbReference>
<protein>
    <submittedName>
        <fullName evidence="3">FZ domain-containing protein</fullName>
    </submittedName>
</protein>